<reference evidence="2 3" key="1">
    <citation type="journal article" date="2018" name="BMC Genomics">
        <title>Genomic comparison of Trypanosoma conorhini and Trypanosoma rangeli to Trypanosoma cruzi strains of high and low virulence.</title>
        <authorList>
            <person name="Bradwell K.R."/>
            <person name="Koparde V.N."/>
            <person name="Matveyev A.V."/>
            <person name="Serrano M.G."/>
            <person name="Alves J.M."/>
            <person name="Parikh H."/>
            <person name="Huang B."/>
            <person name="Lee V."/>
            <person name="Espinosa-Alvarez O."/>
            <person name="Ortiz P.A."/>
            <person name="Costa-Martins A.G."/>
            <person name="Teixeira M.M."/>
            <person name="Buck G.A."/>
        </authorList>
    </citation>
    <scope>NUCLEOTIDE SEQUENCE [LARGE SCALE GENOMIC DNA]</scope>
    <source>
        <strain evidence="2 3">025E</strain>
    </source>
</reference>
<accession>A0A3R7P2L8</accession>
<sequence>MDPFARSGIPAGHTGAAQEVSDAGGRGYGAGRAPAAHSVDHVGTLCKVRFIQDDFFCPMYKVAGSSAVYVLLNEGPFSIRLDSEVFLPTVAKLEVNGKLFKSEYRIMANGSRTVKEVHEPGIATTRAFVYHPLVVFDNVLQREVSPDEMELRTIEEADEFTSLFRVLFLPVKGGTAATREGSWKVNYKKEPVAVEMVRIGHRDMLAKLFGVPLAGLVKCLRQASLRKPSPLSRSLSLAPPPLHATSLTARRRSDADSFLPIRSSSSASFSRWASRSTSIERASRPRASSLACFLRSSTGALQACGSQAQRSPSGERRPAARPPSRPRSRPTASRSPKARNKTASAASHDQTPSPLVLRVRPTPRDTSPTLLSLHARENGRLVSTAAAGRESSPFAPKDNNLLDGENALAKEDRKNNLHHICVGCNAVFERERVLFYEIVARLKEKVFALEQENAELRERCEGDTSLPLNCTGAGEPPPATLPVDDLNTTLPPSSGLQQDEGDELDLTPVLTPDLSYEKIPSSEGALGN</sequence>
<feature type="region of interest" description="Disordered" evidence="1">
    <location>
        <begin position="463"/>
        <end position="528"/>
    </location>
</feature>
<evidence type="ECO:0000313" key="3">
    <source>
        <dbReference type="Proteomes" id="UP000284403"/>
    </source>
</evidence>
<evidence type="ECO:0000313" key="2">
    <source>
        <dbReference type="EMBL" id="RNF16204.1"/>
    </source>
</evidence>
<gene>
    <name evidence="2" type="ORF">Tco025E_05244</name>
</gene>
<evidence type="ECO:0000256" key="1">
    <source>
        <dbReference type="SAM" id="MobiDB-lite"/>
    </source>
</evidence>
<feature type="region of interest" description="Disordered" evidence="1">
    <location>
        <begin position="1"/>
        <end position="23"/>
    </location>
</feature>
<feature type="compositionally biased region" description="Polar residues" evidence="1">
    <location>
        <begin position="341"/>
        <end position="353"/>
    </location>
</feature>
<proteinExistence type="predicted"/>
<feature type="region of interest" description="Disordered" evidence="1">
    <location>
        <begin position="303"/>
        <end position="370"/>
    </location>
</feature>
<dbReference type="AlphaFoldDB" id="A0A3R7P2L8"/>
<dbReference type="Proteomes" id="UP000284403">
    <property type="component" value="Unassembled WGS sequence"/>
</dbReference>
<feature type="compositionally biased region" description="Polar residues" evidence="1">
    <location>
        <begin position="486"/>
        <end position="497"/>
    </location>
</feature>
<name>A0A3R7P2L8_9TRYP</name>
<dbReference type="RefSeq" id="XP_029227727.1">
    <property type="nucleotide sequence ID" value="XM_029372145.1"/>
</dbReference>
<dbReference type="OrthoDB" id="246377at2759"/>
<comment type="caution">
    <text evidence="2">The sequence shown here is derived from an EMBL/GenBank/DDBJ whole genome shotgun (WGS) entry which is preliminary data.</text>
</comment>
<organism evidence="2 3">
    <name type="scientific">Trypanosoma conorhini</name>
    <dbReference type="NCBI Taxonomy" id="83891"/>
    <lineage>
        <taxon>Eukaryota</taxon>
        <taxon>Discoba</taxon>
        <taxon>Euglenozoa</taxon>
        <taxon>Kinetoplastea</taxon>
        <taxon>Metakinetoplastina</taxon>
        <taxon>Trypanosomatida</taxon>
        <taxon>Trypanosomatidae</taxon>
        <taxon>Trypanosoma</taxon>
    </lineage>
</organism>
<protein>
    <submittedName>
        <fullName evidence="2">Uncharacterized protein</fullName>
    </submittedName>
</protein>
<dbReference type="GeneID" id="40318855"/>
<dbReference type="EMBL" id="MKKU01000301">
    <property type="protein sequence ID" value="RNF16204.1"/>
    <property type="molecule type" value="Genomic_DNA"/>
</dbReference>
<keyword evidence="3" id="KW-1185">Reference proteome</keyword>